<keyword evidence="4" id="KW-0804">Transcription</keyword>
<keyword evidence="3" id="KW-0731">Sigma factor</keyword>
<feature type="domain" description="RNA polymerase sigma-70 region 2" evidence="5">
    <location>
        <begin position="26"/>
        <end position="93"/>
    </location>
</feature>
<evidence type="ECO:0000259" key="6">
    <source>
        <dbReference type="Pfam" id="PF08281"/>
    </source>
</evidence>
<protein>
    <submittedName>
        <fullName evidence="7">RNA polymerase sigma-70 factor, ECF subfamily</fullName>
    </submittedName>
</protein>
<dbReference type="STRING" id="475255.SAMN04488101_111124"/>
<evidence type="ECO:0000256" key="1">
    <source>
        <dbReference type="ARBA" id="ARBA00010641"/>
    </source>
</evidence>
<keyword evidence="8" id="KW-1185">Reference proteome</keyword>
<dbReference type="EMBL" id="FWYB01000011">
    <property type="protein sequence ID" value="SMD07373.1"/>
    <property type="molecule type" value="Genomic_DNA"/>
</dbReference>
<dbReference type="GO" id="GO:0006352">
    <property type="term" value="P:DNA-templated transcription initiation"/>
    <property type="evidence" value="ECO:0007669"/>
    <property type="project" value="InterPro"/>
</dbReference>
<dbReference type="NCBIfam" id="TIGR02937">
    <property type="entry name" value="sigma70-ECF"/>
    <property type="match status" value="1"/>
</dbReference>
<sequence length="198" mass="23173">MVYSNLSEKELVASLKDGSKSAFETLYNQYKKRLAGNLFKLLKCEDLTLEILQDLFLKIWDTRAQIDPEKSFKSYLFKIAENMAMDYYRRAARDRGMRDKMILASTEIYTHIEEQLFKKENAELLHEAIDLMPPQRKRIYTLCKLEGKSYKEIEQILGINAKTINSHLFQANKFLKQHFMSESGKGWMLLVGMILKGI</sequence>
<dbReference type="Pfam" id="PF04542">
    <property type="entry name" value="Sigma70_r2"/>
    <property type="match status" value="1"/>
</dbReference>
<keyword evidence="2" id="KW-0805">Transcription regulation</keyword>
<dbReference type="PANTHER" id="PTHR43133:SF46">
    <property type="entry name" value="RNA POLYMERASE SIGMA-70 FACTOR ECF SUBFAMILY"/>
    <property type="match status" value="1"/>
</dbReference>
<evidence type="ECO:0000256" key="3">
    <source>
        <dbReference type="ARBA" id="ARBA00023082"/>
    </source>
</evidence>
<dbReference type="GO" id="GO:0003677">
    <property type="term" value="F:DNA binding"/>
    <property type="evidence" value="ECO:0007669"/>
    <property type="project" value="InterPro"/>
</dbReference>
<proteinExistence type="inferred from homology"/>
<dbReference type="GO" id="GO:0016987">
    <property type="term" value="F:sigma factor activity"/>
    <property type="evidence" value="ECO:0007669"/>
    <property type="project" value="UniProtKB-KW"/>
</dbReference>
<dbReference type="AlphaFoldDB" id="A0A1W2EC61"/>
<comment type="similarity">
    <text evidence="1">Belongs to the sigma-70 factor family. ECF subfamily.</text>
</comment>
<evidence type="ECO:0000259" key="5">
    <source>
        <dbReference type="Pfam" id="PF04542"/>
    </source>
</evidence>
<dbReference type="InterPro" id="IPR036388">
    <property type="entry name" value="WH-like_DNA-bd_sf"/>
</dbReference>
<dbReference type="InterPro" id="IPR013249">
    <property type="entry name" value="RNA_pol_sigma70_r4_t2"/>
</dbReference>
<organism evidence="7 8">
    <name type="scientific">Pedobacter nyackensis</name>
    <dbReference type="NCBI Taxonomy" id="475255"/>
    <lineage>
        <taxon>Bacteria</taxon>
        <taxon>Pseudomonadati</taxon>
        <taxon>Bacteroidota</taxon>
        <taxon>Sphingobacteriia</taxon>
        <taxon>Sphingobacteriales</taxon>
        <taxon>Sphingobacteriaceae</taxon>
        <taxon>Pedobacter</taxon>
    </lineage>
</organism>
<dbReference type="Pfam" id="PF08281">
    <property type="entry name" value="Sigma70_r4_2"/>
    <property type="match status" value="1"/>
</dbReference>
<evidence type="ECO:0000256" key="2">
    <source>
        <dbReference type="ARBA" id="ARBA00023015"/>
    </source>
</evidence>
<reference evidence="7 8" key="1">
    <citation type="submission" date="2017-04" db="EMBL/GenBank/DDBJ databases">
        <authorList>
            <person name="Afonso C.L."/>
            <person name="Miller P.J."/>
            <person name="Scott M.A."/>
            <person name="Spackman E."/>
            <person name="Goraichik I."/>
            <person name="Dimitrov K.M."/>
            <person name="Suarez D.L."/>
            <person name="Swayne D.E."/>
        </authorList>
    </citation>
    <scope>NUCLEOTIDE SEQUENCE [LARGE SCALE GENOMIC DNA]</scope>
    <source>
        <strain evidence="7 8">DSM 19625</strain>
    </source>
</reference>
<dbReference type="InterPro" id="IPR014284">
    <property type="entry name" value="RNA_pol_sigma-70_dom"/>
</dbReference>
<evidence type="ECO:0000313" key="7">
    <source>
        <dbReference type="EMBL" id="SMD07373.1"/>
    </source>
</evidence>
<dbReference type="InterPro" id="IPR013324">
    <property type="entry name" value="RNA_pol_sigma_r3/r4-like"/>
</dbReference>
<dbReference type="SUPFAM" id="SSF88946">
    <property type="entry name" value="Sigma2 domain of RNA polymerase sigma factors"/>
    <property type="match status" value="1"/>
</dbReference>
<feature type="domain" description="RNA polymerase sigma factor 70 region 4 type 2" evidence="6">
    <location>
        <begin position="123"/>
        <end position="173"/>
    </location>
</feature>
<dbReference type="Proteomes" id="UP000192678">
    <property type="component" value="Unassembled WGS sequence"/>
</dbReference>
<dbReference type="Gene3D" id="1.10.1740.10">
    <property type="match status" value="1"/>
</dbReference>
<dbReference type="PANTHER" id="PTHR43133">
    <property type="entry name" value="RNA POLYMERASE ECF-TYPE SIGMA FACTO"/>
    <property type="match status" value="1"/>
</dbReference>
<dbReference type="RefSeq" id="WP_084290980.1">
    <property type="nucleotide sequence ID" value="NZ_FWYB01000011.1"/>
</dbReference>
<dbReference type="InterPro" id="IPR039425">
    <property type="entry name" value="RNA_pol_sigma-70-like"/>
</dbReference>
<accession>A0A1W2EC61</accession>
<dbReference type="Gene3D" id="1.10.10.10">
    <property type="entry name" value="Winged helix-like DNA-binding domain superfamily/Winged helix DNA-binding domain"/>
    <property type="match status" value="1"/>
</dbReference>
<dbReference type="OrthoDB" id="655312at2"/>
<dbReference type="InterPro" id="IPR007627">
    <property type="entry name" value="RNA_pol_sigma70_r2"/>
</dbReference>
<dbReference type="SUPFAM" id="SSF88659">
    <property type="entry name" value="Sigma3 and sigma4 domains of RNA polymerase sigma factors"/>
    <property type="match status" value="1"/>
</dbReference>
<name>A0A1W2EC61_9SPHI</name>
<evidence type="ECO:0000256" key="4">
    <source>
        <dbReference type="ARBA" id="ARBA00023163"/>
    </source>
</evidence>
<gene>
    <name evidence="7" type="ORF">SAMN04488101_111124</name>
</gene>
<evidence type="ECO:0000313" key="8">
    <source>
        <dbReference type="Proteomes" id="UP000192678"/>
    </source>
</evidence>
<dbReference type="InterPro" id="IPR013325">
    <property type="entry name" value="RNA_pol_sigma_r2"/>
</dbReference>